<keyword evidence="1" id="KW-0472">Membrane</keyword>
<protein>
    <submittedName>
        <fullName evidence="3">Uncharacterized protein</fullName>
    </submittedName>
</protein>
<name>A0ABY9RNP8_9ACTN</name>
<evidence type="ECO:0000313" key="3">
    <source>
        <dbReference type="EMBL" id="WMX43824.1"/>
    </source>
</evidence>
<reference evidence="3 4" key="1">
    <citation type="submission" date="2023-09" db="EMBL/GenBank/DDBJ databases">
        <title>Complete genome of Streptomyces roseicoloratus T14.</title>
        <authorList>
            <person name="Bashizi T."/>
            <person name="Kim M.-J."/>
            <person name="Lee G."/>
            <person name="Tagele S.B."/>
            <person name="Shin J.-H."/>
        </authorList>
    </citation>
    <scope>NUCLEOTIDE SEQUENCE [LARGE SCALE GENOMIC DNA]</scope>
    <source>
        <strain evidence="3 4">T14</strain>
    </source>
</reference>
<feature type="transmembrane region" description="Helical" evidence="1">
    <location>
        <begin position="87"/>
        <end position="106"/>
    </location>
</feature>
<dbReference type="Proteomes" id="UP001250858">
    <property type="component" value="Chromosome"/>
</dbReference>
<accession>A0ABY9RNP8</accession>
<evidence type="ECO:0000256" key="2">
    <source>
        <dbReference type="SAM" id="SignalP"/>
    </source>
</evidence>
<keyword evidence="4" id="KW-1185">Reference proteome</keyword>
<evidence type="ECO:0000256" key="1">
    <source>
        <dbReference type="SAM" id="Phobius"/>
    </source>
</evidence>
<keyword evidence="1" id="KW-0812">Transmembrane</keyword>
<keyword evidence="1" id="KW-1133">Transmembrane helix</keyword>
<feature type="signal peptide" evidence="2">
    <location>
        <begin position="1"/>
        <end position="24"/>
    </location>
</feature>
<feature type="chain" id="PRO_5047470864" evidence="2">
    <location>
        <begin position="25"/>
        <end position="181"/>
    </location>
</feature>
<keyword evidence="2" id="KW-0732">Signal</keyword>
<evidence type="ECO:0000313" key="4">
    <source>
        <dbReference type="Proteomes" id="UP001250858"/>
    </source>
</evidence>
<proteinExistence type="predicted"/>
<feature type="transmembrane region" description="Helical" evidence="1">
    <location>
        <begin position="42"/>
        <end position="66"/>
    </location>
</feature>
<feature type="transmembrane region" description="Helical" evidence="1">
    <location>
        <begin position="154"/>
        <end position="172"/>
    </location>
</feature>
<sequence>MRKSFTVHARLQLALAAAALCASAYTAVPLLPPFAHEGILLGIGFASLLPLHAATIFRGIALEFRVRGHASDRKNQWRALKALPHRVRVLLVALGLAGGVLLSGVFSEDSGLQATDAYRGRYYAVDTTDPQRPNIQVTRTEYEALSKQGQRTMFAIYGLIATAGGAVTLVYGKLDTWAVRS</sequence>
<organism evidence="3 4">
    <name type="scientific">Streptomyces roseicoloratus</name>
    <dbReference type="NCBI Taxonomy" id="2508722"/>
    <lineage>
        <taxon>Bacteria</taxon>
        <taxon>Bacillati</taxon>
        <taxon>Actinomycetota</taxon>
        <taxon>Actinomycetes</taxon>
        <taxon>Kitasatosporales</taxon>
        <taxon>Streptomycetaceae</taxon>
        <taxon>Streptomyces</taxon>
    </lineage>
</organism>
<gene>
    <name evidence="3" type="ORF">RGF97_01620</name>
</gene>
<dbReference type="EMBL" id="CP133762">
    <property type="protein sequence ID" value="WMX43824.1"/>
    <property type="molecule type" value="Genomic_DNA"/>
</dbReference>
<dbReference type="RefSeq" id="WP_309547700.1">
    <property type="nucleotide sequence ID" value="NZ_CP133762.1"/>
</dbReference>